<evidence type="ECO:0000256" key="7">
    <source>
        <dbReference type="SAM" id="MobiDB-lite"/>
    </source>
</evidence>
<dbReference type="PANTHER" id="PTHR43791">
    <property type="entry name" value="PERMEASE-RELATED"/>
    <property type="match status" value="1"/>
</dbReference>
<organism evidence="10 11">
    <name type="scientific">Elsinoe australis</name>
    <dbReference type="NCBI Taxonomy" id="40998"/>
    <lineage>
        <taxon>Eukaryota</taxon>
        <taxon>Fungi</taxon>
        <taxon>Dikarya</taxon>
        <taxon>Ascomycota</taxon>
        <taxon>Pezizomycotina</taxon>
        <taxon>Dothideomycetes</taxon>
        <taxon>Dothideomycetidae</taxon>
        <taxon>Myriangiales</taxon>
        <taxon>Elsinoaceae</taxon>
        <taxon>Elsinoe</taxon>
    </lineage>
</organism>
<dbReference type="PANTHER" id="PTHR43791:SF40">
    <property type="entry name" value="THIAMINE PATHWAY TRANSPORTER THI73"/>
    <property type="match status" value="1"/>
</dbReference>
<dbReference type="SUPFAM" id="SSF103473">
    <property type="entry name" value="MFS general substrate transporter"/>
    <property type="match status" value="1"/>
</dbReference>
<reference evidence="10 11" key="1">
    <citation type="submission" date="2017-05" db="EMBL/GenBank/DDBJ databases">
        <title>Draft genome sequence of Elsinoe australis.</title>
        <authorList>
            <person name="Cheng Q."/>
        </authorList>
    </citation>
    <scope>NUCLEOTIDE SEQUENCE [LARGE SCALE GENOMIC DNA]</scope>
    <source>
        <strain evidence="10 11">NL1</strain>
    </source>
</reference>
<feature type="transmembrane region" description="Helical" evidence="8">
    <location>
        <begin position="193"/>
        <end position="214"/>
    </location>
</feature>
<dbReference type="AlphaFoldDB" id="A0A2P7ZAC5"/>
<feature type="transmembrane region" description="Helical" evidence="8">
    <location>
        <begin position="109"/>
        <end position="127"/>
    </location>
</feature>
<dbReference type="InterPro" id="IPR020846">
    <property type="entry name" value="MFS_dom"/>
</dbReference>
<dbReference type="GO" id="GO:0016020">
    <property type="term" value="C:membrane"/>
    <property type="evidence" value="ECO:0007669"/>
    <property type="project" value="UniProtKB-SubCell"/>
</dbReference>
<evidence type="ECO:0000256" key="5">
    <source>
        <dbReference type="ARBA" id="ARBA00023136"/>
    </source>
</evidence>
<feature type="transmembrane region" description="Helical" evidence="8">
    <location>
        <begin position="331"/>
        <end position="352"/>
    </location>
</feature>
<proteinExistence type="inferred from homology"/>
<feature type="transmembrane region" description="Helical" evidence="8">
    <location>
        <begin position="67"/>
        <end position="89"/>
    </location>
</feature>
<evidence type="ECO:0000256" key="4">
    <source>
        <dbReference type="ARBA" id="ARBA00022989"/>
    </source>
</evidence>
<dbReference type="PROSITE" id="PS50850">
    <property type="entry name" value="MFS"/>
    <property type="match status" value="1"/>
</dbReference>
<evidence type="ECO:0000256" key="1">
    <source>
        <dbReference type="ARBA" id="ARBA00004141"/>
    </source>
</evidence>
<comment type="similarity">
    <text evidence="6">Belongs to the major facilitator superfamily. Allantoate permease family.</text>
</comment>
<keyword evidence="2" id="KW-0813">Transport</keyword>
<evidence type="ECO:0000313" key="10">
    <source>
        <dbReference type="EMBL" id="PSK45169.1"/>
    </source>
</evidence>
<dbReference type="InterPro" id="IPR011701">
    <property type="entry name" value="MFS"/>
</dbReference>
<feature type="domain" description="Major facilitator superfamily (MFS) profile" evidence="9">
    <location>
        <begin position="67"/>
        <end position="477"/>
    </location>
</feature>
<evidence type="ECO:0000256" key="3">
    <source>
        <dbReference type="ARBA" id="ARBA00022692"/>
    </source>
</evidence>
<name>A0A2P7ZAC5_9PEZI</name>
<evidence type="ECO:0000256" key="8">
    <source>
        <dbReference type="SAM" id="Phobius"/>
    </source>
</evidence>
<evidence type="ECO:0000313" key="11">
    <source>
        <dbReference type="Proteomes" id="UP000243723"/>
    </source>
</evidence>
<dbReference type="Gene3D" id="1.20.1250.20">
    <property type="entry name" value="MFS general substrate transporter like domains"/>
    <property type="match status" value="2"/>
</dbReference>
<comment type="subcellular location">
    <subcellularLocation>
        <location evidence="1">Membrane</location>
        <topology evidence="1">Multi-pass membrane protein</topology>
    </subcellularLocation>
</comment>
<feature type="transmembrane region" description="Helical" evidence="8">
    <location>
        <begin position="385"/>
        <end position="406"/>
    </location>
</feature>
<dbReference type="InterPro" id="IPR036259">
    <property type="entry name" value="MFS_trans_sf"/>
</dbReference>
<gene>
    <name evidence="10" type="ORF">B9Z65_2309</name>
</gene>
<dbReference type="Proteomes" id="UP000243723">
    <property type="component" value="Unassembled WGS sequence"/>
</dbReference>
<comment type="caution">
    <text evidence="10">The sequence shown here is derived from an EMBL/GenBank/DDBJ whole genome shotgun (WGS) entry which is preliminary data.</text>
</comment>
<feature type="transmembrane region" description="Helical" evidence="8">
    <location>
        <begin position="418"/>
        <end position="439"/>
    </location>
</feature>
<feature type="transmembrane region" description="Helical" evidence="8">
    <location>
        <begin position="226"/>
        <end position="247"/>
    </location>
</feature>
<evidence type="ECO:0000256" key="2">
    <source>
        <dbReference type="ARBA" id="ARBA00022448"/>
    </source>
</evidence>
<sequence length="509" mass="55357">MASIEKDPVMVGESDAGSPSPTKHEFNTVPGASKDQAFDFLTTHHATEEEIAGIDLRALRRRIDWRIVPVMFACYTIQFLDKVLLNYAAVMNINRDLKLTGNNFADANTFTFVAILVAEFPTGIILNKVPAGKWLGINTVLWGVSTAVVAATRNYTGLLVARIFLGIFEAAVGPCLMIISSQWYTKTEQPARFGLWYCGVGLGQILGALTSFGFQHVTNASIANWRIMFIVLGCITVIVGFLVYFCIPDSPMKTPWMTDAEKSALLQHISSNKTGVANTQFRASQVVDLLTDPQMYLLTFMLLLLSVTSGVGTTFSATLLRNIGYNAKQSAILNAPSGAISILAVLLGSFGVRYAKHRWAFIIAAATPAALSGALMSFVPTKAGILAGIWLINFNVAVMPIIYSWVAANNAGHTKRPLAMSIIAGAFGVGNIIGPQTFQARDAPQYLPAKITVLAAVCAGAGVAAVLMGYYKWENKRRDREQKGKTGETDEEVWSNLTDRENRSFRYVT</sequence>
<keyword evidence="4 8" id="KW-1133">Transmembrane helix</keyword>
<keyword evidence="3 8" id="KW-0812">Transmembrane</keyword>
<feature type="transmembrane region" description="Helical" evidence="8">
    <location>
        <begin position="295"/>
        <end position="319"/>
    </location>
</feature>
<dbReference type="GO" id="GO:0022857">
    <property type="term" value="F:transmembrane transporter activity"/>
    <property type="evidence" value="ECO:0007669"/>
    <property type="project" value="InterPro"/>
</dbReference>
<accession>A0A2P7ZAC5</accession>
<keyword evidence="5 8" id="KW-0472">Membrane</keyword>
<feature type="transmembrane region" description="Helical" evidence="8">
    <location>
        <begin position="134"/>
        <end position="153"/>
    </location>
</feature>
<feature type="region of interest" description="Disordered" evidence="7">
    <location>
        <begin position="1"/>
        <end position="26"/>
    </location>
</feature>
<dbReference type="EMBL" id="NHZQ01000251">
    <property type="protein sequence ID" value="PSK45169.1"/>
    <property type="molecule type" value="Genomic_DNA"/>
</dbReference>
<keyword evidence="11" id="KW-1185">Reference proteome</keyword>
<dbReference type="Pfam" id="PF07690">
    <property type="entry name" value="MFS_1"/>
    <property type="match status" value="1"/>
</dbReference>
<dbReference type="FunFam" id="1.20.1250.20:FF:000064">
    <property type="entry name" value="MFS allantoate transporter"/>
    <property type="match status" value="1"/>
</dbReference>
<evidence type="ECO:0000256" key="6">
    <source>
        <dbReference type="ARBA" id="ARBA00037968"/>
    </source>
</evidence>
<protein>
    <submittedName>
        <fullName evidence="10">High-affinity nicotinic acid transporter</fullName>
    </submittedName>
</protein>
<evidence type="ECO:0000259" key="9">
    <source>
        <dbReference type="PROSITE" id="PS50850"/>
    </source>
</evidence>
<feature type="transmembrane region" description="Helical" evidence="8">
    <location>
        <begin position="159"/>
        <end position="181"/>
    </location>
</feature>
<dbReference type="OrthoDB" id="6730379at2759"/>
<feature type="transmembrane region" description="Helical" evidence="8">
    <location>
        <begin position="359"/>
        <end position="379"/>
    </location>
</feature>
<feature type="transmembrane region" description="Helical" evidence="8">
    <location>
        <begin position="451"/>
        <end position="471"/>
    </location>
</feature>